<keyword evidence="2" id="KW-1185">Reference proteome</keyword>
<evidence type="ECO:0000313" key="1">
    <source>
        <dbReference type="EMBL" id="SKA67178.1"/>
    </source>
</evidence>
<organism evidence="1 2">
    <name type="scientific">Eubacterium uniforme</name>
    <dbReference type="NCBI Taxonomy" id="39495"/>
    <lineage>
        <taxon>Bacteria</taxon>
        <taxon>Bacillati</taxon>
        <taxon>Bacillota</taxon>
        <taxon>Clostridia</taxon>
        <taxon>Eubacteriales</taxon>
        <taxon>Eubacteriaceae</taxon>
        <taxon>Eubacterium</taxon>
    </lineage>
</organism>
<proteinExistence type="predicted"/>
<keyword evidence="1" id="KW-0378">Hydrolase</keyword>
<dbReference type="InterPro" id="IPR019057">
    <property type="entry name" value="Restrct_endonuc_II_Eco47II"/>
</dbReference>
<evidence type="ECO:0000313" key="2">
    <source>
        <dbReference type="Proteomes" id="UP000190814"/>
    </source>
</evidence>
<dbReference type="GO" id="GO:0003677">
    <property type="term" value="F:DNA binding"/>
    <property type="evidence" value="ECO:0007669"/>
    <property type="project" value="InterPro"/>
</dbReference>
<dbReference type="EMBL" id="FUXZ01000008">
    <property type="protein sequence ID" value="SKA67178.1"/>
    <property type="molecule type" value="Genomic_DNA"/>
</dbReference>
<gene>
    <name evidence="1" type="ORF">SAMN02745111_01409</name>
</gene>
<keyword evidence="1" id="KW-0255">Endonuclease</keyword>
<dbReference type="Pfam" id="PF09553">
    <property type="entry name" value="RE_Eco47II"/>
    <property type="match status" value="1"/>
</dbReference>
<reference evidence="1 2" key="1">
    <citation type="submission" date="2017-02" db="EMBL/GenBank/DDBJ databases">
        <authorList>
            <person name="Peterson S.W."/>
        </authorList>
    </citation>
    <scope>NUCLEOTIDE SEQUENCE [LARGE SCALE GENOMIC DNA]</scope>
    <source>
        <strain evidence="1 2">ATCC 35992</strain>
    </source>
</reference>
<dbReference type="AlphaFoldDB" id="A0A1T4VQP5"/>
<dbReference type="RefSeq" id="WP_078766284.1">
    <property type="nucleotide sequence ID" value="NZ_FUXZ01000008.1"/>
</dbReference>
<sequence>MSWELSFISEKDFTNHVKDTIDKYGEKLESFDIVRFNKNIVDPIKMIFDKTVYQTSWDEIVGNEIFRQRDKSNNNDIGYFHQRIFQYINNCHVPDNGTEGGWDVIFQVPEGITLPEGDIVHTVYVEMKNKHNTMNSAAAGKTYIKMQSQLLDDDDCACFLVEAIAKKSQNIKWATTVDGKSVSHKKIRRVSLDQFYALVTGQEDAFYKMCMVLPKVIEKVVNEGGEDVKVPHDSVMSELRRIAEEMDTDDENLAMALAVYLLGFSTYNGFSKVAGNVVDDVDENALKRIYEYAKRIVNIR</sequence>
<dbReference type="GO" id="GO:0009307">
    <property type="term" value="P:DNA restriction-modification system"/>
    <property type="evidence" value="ECO:0007669"/>
    <property type="project" value="InterPro"/>
</dbReference>
<keyword evidence="1" id="KW-0540">Nuclease</keyword>
<dbReference type="STRING" id="39495.SAMN02745111_01409"/>
<name>A0A1T4VQP5_9FIRM</name>
<dbReference type="Proteomes" id="UP000190814">
    <property type="component" value="Unassembled WGS sequence"/>
</dbReference>
<protein>
    <submittedName>
        <fullName evidence="1">Eco47II restriction endonuclease</fullName>
    </submittedName>
</protein>
<dbReference type="GO" id="GO:0009036">
    <property type="term" value="F:type II site-specific deoxyribonuclease activity"/>
    <property type="evidence" value="ECO:0007669"/>
    <property type="project" value="InterPro"/>
</dbReference>
<dbReference type="OrthoDB" id="9806692at2"/>
<accession>A0A1T4VQP5</accession>